<dbReference type="AlphaFoldDB" id="A0A5B8Z1X2"/>
<sequence length="161" mass="18594">MKLIKTGAIIALGILFIAILSNLFTKDLWDVNAKLLRKEVLAIEESVDTINLLDVTPFEWDVVYSFDPYTPVETVYEEVGYKWDNITDTVSDAMNQIVFLNKGKVVCYIYGYPEYKGYGIYFIKRKNLEITGSTFKVNDELNLQVTRKNGVIYLSNYELFK</sequence>
<evidence type="ECO:0000313" key="2">
    <source>
        <dbReference type="Proteomes" id="UP000321555"/>
    </source>
</evidence>
<dbReference type="KEGG" id="bda:FSZ17_06825"/>
<protein>
    <submittedName>
        <fullName evidence="1">Uncharacterized protein</fullName>
    </submittedName>
</protein>
<dbReference type="OrthoDB" id="6443639at2"/>
<accession>A0A5B8Z1X2</accession>
<proteinExistence type="predicted"/>
<reference evidence="2" key="1">
    <citation type="submission" date="2019-08" db="EMBL/GenBank/DDBJ databases">
        <authorList>
            <person name="Zheng X."/>
        </authorList>
    </citation>
    <scope>NUCLEOTIDE SEQUENCE [LARGE SCALE GENOMIC DNA]</scope>
    <source>
        <strain evidence="2">FJAT-25496</strain>
    </source>
</reference>
<dbReference type="RefSeq" id="WP_057776687.1">
    <property type="nucleotide sequence ID" value="NZ_CP042593.1"/>
</dbReference>
<dbReference type="Proteomes" id="UP000321555">
    <property type="component" value="Chromosome"/>
</dbReference>
<dbReference type="STRING" id="1742359.GCA_001439625_01547"/>
<organism evidence="1 2">
    <name type="scientific">Cytobacillus dafuensis</name>
    <name type="common">Bacillus dafuensis</name>
    <dbReference type="NCBI Taxonomy" id="1742359"/>
    <lineage>
        <taxon>Bacteria</taxon>
        <taxon>Bacillati</taxon>
        <taxon>Bacillota</taxon>
        <taxon>Bacilli</taxon>
        <taxon>Bacillales</taxon>
        <taxon>Bacillaceae</taxon>
        <taxon>Cytobacillus</taxon>
    </lineage>
</organism>
<keyword evidence="2" id="KW-1185">Reference proteome</keyword>
<name>A0A5B8Z1X2_CYTDA</name>
<dbReference type="EMBL" id="CP042593">
    <property type="protein sequence ID" value="QED46985.1"/>
    <property type="molecule type" value="Genomic_DNA"/>
</dbReference>
<evidence type="ECO:0000313" key="1">
    <source>
        <dbReference type="EMBL" id="QED46985.1"/>
    </source>
</evidence>
<gene>
    <name evidence="1" type="ORF">FSZ17_06825</name>
</gene>